<feature type="compositionally biased region" description="Low complexity" evidence="4">
    <location>
        <begin position="16"/>
        <end position="28"/>
    </location>
</feature>
<proteinExistence type="predicted"/>
<accession>A0ABY8U8L7</accession>
<feature type="compositionally biased region" description="Low complexity" evidence="4">
    <location>
        <begin position="127"/>
        <end position="137"/>
    </location>
</feature>
<name>A0ABY8U8L7_TETOB</name>
<evidence type="ECO:0000256" key="3">
    <source>
        <dbReference type="ARBA" id="ARBA00022840"/>
    </source>
</evidence>
<evidence type="ECO:0000256" key="4">
    <source>
        <dbReference type="SAM" id="MobiDB-lite"/>
    </source>
</evidence>
<feature type="compositionally biased region" description="Low complexity" evidence="4">
    <location>
        <begin position="303"/>
        <end position="319"/>
    </location>
</feature>
<evidence type="ECO:0000259" key="5">
    <source>
        <dbReference type="Pfam" id="PF18101"/>
    </source>
</evidence>
<keyword evidence="3" id="KW-0067">ATP-binding</keyword>
<feature type="compositionally biased region" description="Gly residues" evidence="4">
    <location>
        <begin position="138"/>
        <end position="154"/>
    </location>
</feature>
<feature type="compositionally biased region" description="Low complexity" evidence="4">
    <location>
        <begin position="257"/>
        <end position="288"/>
    </location>
</feature>
<dbReference type="PANTHER" id="PTHR12272">
    <property type="entry name" value="DEADENYLATION COMPLEX SUBUNIT PAN3"/>
    <property type="match status" value="1"/>
</dbReference>
<dbReference type="Gene3D" id="1.10.510.10">
    <property type="entry name" value="Transferase(Phosphotransferase) domain 1"/>
    <property type="match status" value="2"/>
</dbReference>
<organism evidence="6 7">
    <name type="scientific">Tetradesmus obliquus</name>
    <name type="common">Green alga</name>
    <name type="synonym">Acutodesmus obliquus</name>
    <dbReference type="NCBI Taxonomy" id="3088"/>
    <lineage>
        <taxon>Eukaryota</taxon>
        <taxon>Viridiplantae</taxon>
        <taxon>Chlorophyta</taxon>
        <taxon>core chlorophytes</taxon>
        <taxon>Chlorophyceae</taxon>
        <taxon>CS clade</taxon>
        <taxon>Sphaeropleales</taxon>
        <taxon>Scenedesmaceae</taxon>
        <taxon>Tetradesmus</taxon>
    </lineage>
</organism>
<comment type="subcellular location">
    <subcellularLocation>
        <location evidence="1">Cytoplasm</location>
    </subcellularLocation>
</comment>
<feature type="compositionally biased region" description="Low complexity" evidence="4">
    <location>
        <begin position="234"/>
        <end position="249"/>
    </location>
</feature>
<feature type="compositionally biased region" description="Low complexity" evidence="4">
    <location>
        <begin position="64"/>
        <end position="75"/>
    </location>
</feature>
<feature type="compositionally biased region" description="Gly residues" evidence="4">
    <location>
        <begin position="115"/>
        <end position="126"/>
    </location>
</feature>
<dbReference type="Pfam" id="PF18101">
    <property type="entry name" value="Pan3_CK"/>
    <property type="match status" value="1"/>
</dbReference>
<evidence type="ECO:0000256" key="2">
    <source>
        <dbReference type="ARBA" id="ARBA00022741"/>
    </source>
</evidence>
<dbReference type="InterPro" id="IPR041332">
    <property type="entry name" value="Pan3_CK"/>
</dbReference>
<feature type="compositionally biased region" description="Low complexity" evidence="4">
    <location>
        <begin position="37"/>
        <end position="53"/>
    </location>
</feature>
<reference evidence="6 7" key="1">
    <citation type="submission" date="2023-05" db="EMBL/GenBank/DDBJ databases">
        <title>A 100% complete, gapless, phased diploid assembly of the Scenedesmus obliquus UTEX 3031 genome.</title>
        <authorList>
            <person name="Biondi T.C."/>
            <person name="Hanschen E.R."/>
            <person name="Kwon T."/>
            <person name="Eng W."/>
            <person name="Kruse C.P.S."/>
            <person name="Koehler S.I."/>
            <person name="Kunde Y."/>
            <person name="Gleasner C.D."/>
            <person name="You Mak K.T."/>
            <person name="Polle J."/>
            <person name="Hovde B.T."/>
            <person name="Starkenburg S.R."/>
        </authorList>
    </citation>
    <scope>NUCLEOTIDE SEQUENCE [LARGE SCALE GENOMIC DNA]</scope>
    <source>
        <strain evidence="6 7">DOE0152z</strain>
    </source>
</reference>
<feature type="region of interest" description="Disordered" evidence="4">
    <location>
        <begin position="1"/>
        <end position="342"/>
    </location>
</feature>
<feature type="compositionally biased region" description="Low complexity" evidence="4">
    <location>
        <begin position="155"/>
        <end position="166"/>
    </location>
</feature>
<keyword evidence="2" id="KW-0547">Nucleotide-binding</keyword>
<protein>
    <recommendedName>
        <fullName evidence="5">Pan3 C-terminal knob domain-containing protein</fullName>
    </recommendedName>
</protein>
<evidence type="ECO:0000256" key="1">
    <source>
        <dbReference type="ARBA" id="ARBA00004496"/>
    </source>
</evidence>
<feature type="compositionally biased region" description="Basic and acidic residues" evidence="4">
    <location>
        <begin position="167"/>
        <end position="187"/>
    </location>
</feature>
<feature type="compositionally biased region" description="Low complexity" evidence="4">
    <location>
        <begin position="190"/>
        <end position="214"/>
    </location>
</feature>
<dbReference type="Gene3D" id="1.10.287.3700">
    <property type="match status" value="1"/>
</dbReference>
<evidence type="ECO:0000313" key="7">
    <source>
        <dbReference type="Proteomes" id="UP001244341"/>
    </source>
</evidence>
<keyword evidence="7" id="KW-1185">Reference proteome</keyword>
<sequence>MPDEPKAPAGSSGLHASAAPYVPAAAPAGKPNEGKAAGDAAPTSSSTAATATALNGNTPQPANSSSSSASQPAAAGGKGAGGQKGSKAAAKQQQQQQTPTSKLAAAASAAPFVPGSGGKPGNGPGQAAGKEAKQQQGKQGGKAGKQGKQQGGGQQNKQQQQQQQDQKGVDQKGADQKEKDVKDKEPKAPAPAGKMSAAAAAFVPKSAPGTPAAGSSGGGSSSSSAQQPRGTLQASSSSSGTVATPSAAARLKSPLKGSNSAATAAASSSSTPAAAAAAATASPARPGPAAGGRGGRAARNDSSRGSSSNLGLNNSSSAASGGGAGGGGPSSSSSAMGGGAAAAGMYGGSRAVPASLSGLGGAGGGPKRALLAQFQGNYQYGAAGMAGGHFGAYGHAAHHHAHHHHHGAPGKQLLSAQFMSEGLRQQLQQANYLTQLQYTPSGDEPPLPDKIAHYHTLYPLEDLSSSELSAAWGVRSSALKGLSARDGRAYVLRVVCGKQVIPSLEMLSVVRSAVDMRACLAGQPGLLVIPSLEMLSVVRSAVDMWACLAGHPGLLVPLEGLVASELDGSPSLVVVHSYVPGAVTLAQAHLQPTQTASGQLVRNTPNEELLWSYTVQLAAILRAAHATGLALRPAALSATKVLLTPVGRLKVCGLGVAEALTGEVVPGNSEDLLALQRDDVVAMGQLLLQLACAVGSLPAPNLDFAAAHYSAEFVRLLVLLLGVADGGGFSWRAVSALLGERLMLEVDALAMFNEQLLEDLSHEMENGRLFRLASKLSFVTDRPAEAPGGHGAAAQHAAAYADSGDKYLLGLFRDFVFHQGELEAGRVLDWGHVVEALNKLDAGVSEQVLLQSRDERSLLVVSYADVKRCIEAAIAELRTSGRPQGAGHMMRGAAPPGVGHMFGGR</sequence>
<gene>
    <name evidence="6" type="ORF">OEZ85_009321</name>
</gene>
<feature type="compositionally biased region" description="Low complexity" evidence="4">
    <location>
        <begin position="85"/>
        <end position="110"/>
    </location>
</feature>
<feature type="compositionally biased region" description="Polar residues" evidence="4">
    <location>
        <begin position="54"/>
        <end position="63"/>
    </location>
</feature>
<dbReference type="InterPro" id="IPR030844">
    <property type="entry name" value="PAN3"/>
</dbReference>
<dbReference type="Gene3D" id="1.20.5.5160">
    <property type="match status" value="1"/>
</dbReference>
<feature type="compositionally biased region" description="Gly residues" evidence="4">
    <location>
        <begin position="320"/>
        <end position="329"/>
    </location>
</feature>
<evidence type="ECO:0000313" key="6">
    <source>
        <dbReference type="EMBL" id="WIA17812.1"/>
    </source>
</evidence>
<dbReference type="Proteomes" id="UP001244341">
    <property type="component" value="Chromosome 9b"/>
</dbReference>
<feature type="domain" description="Pan3 C-terminal knob" evidence="5">
    <location>
        <begin position="735"/>
        <end position="877"/>
    </location>
</feature>
<dbReference type="EMBL" id="CP126216">
    <property type="protein sequence ID" value="WIA17812.1"/>
    <property type="molecule type" value="Genomic_DNA"/>
</dbReference>
<dbReference type="PANTHER" id="PTHR12272:SF11">
    <property type="entry name" value="PAN2-PAN3 DEADENYLATION COMPLEX SUBUNIT PAN3"/>
    <property type="match status" value="1"/>
</dbReference>